<dbReference type="Gene3D" id="3.90.1200.10">
    <property type="match status" value="1"/>
</dbReference>
<dbReference type="RefSeq" id="WP_048138496.1">
    <property type="nucleotide sequence ID" value="NZ_CP009516.1"/>
</dbReference>
<dbReference type="PATRIC" id="fig|1434110.4.peg.1682"/>
<dbReference type="GeneID" id="24830540"/>
<evidence type="ECO:0000313" key="3">
    <source>
        <dbReference type="Proteomes" id="UP000033101"/>
    </source>
</evidence>
<dbReference type="InterPro" id="IPR011009">
    <property type="entry name" value="Kinase-like_dom_sf"/>
</dbReference>
<proteinExistence type="predicted"/>
<keyword evidence="3" id="KW-1185">Reference proteome</keyword>
<dbReference type="STRING" id="1434110.MSHOH_1352"/>
<dbReference type="KEGG" id="mhor:MSHOH_1352"/>
<feature type="domain" description="Aminoglycoside phosphotransferase" evidence="1">
    <location>
        <begin position="72"/>
        <end position="265"/>
    </location>
</feature>
<dbReference type="AlphaFoldDB" id="A0A0E3WT35"/>
<dbReference type="Proteomes" id="UP000033101">
    <property type="component" value="Chromosome"/>
</dbReference>
<evidence type="ECO:0000259" key="1">
    <source>
        <dbReference type="Pfam" id="PF01636"/>
    </source>
</evidence>
<protein>
    <recommendedName>
        <fullName evidence="1">Aminoglycoside phosphotransferase domain-containing protein</fullName>
    </recommendedName>
</protein>
<organism evidence="2 3">
    <name type="scientific">Methanosarcina horonobensis HB-1 = JCM 15518</name>
    <dbReference type="NCBI Taxonomy" id="1434110"/>
    <lineage>
        <taxon>Archaea</taxon>
        <taxon>Methanobacteriati</taxon>
        <taxon>Methanobacteriota</taxon>
        <taxon>Stenosarchaea group</taxon>
        <taxon>Methanomicrobia</taxon>
        <taxon>Methanosarcinales</taxon>
        <taxon>Methanosarcinaceae</taxon>
        <taxon>Methanosarcina</taxon>
    </lineage>
</organism>
<dbReference type="SUPFAM" id="SSF56112">
    <property type="entry name" value="Protein kinase-like (PK-like)"/>
    <property type="match status" value="1"/>
</dbReference>
<name>A0A0E3WT35_9EURY</name>
<dbReference type="InterPro" id="IPR002575">
    <property type="entry name" value="Aminoglycoside_PTrfase"/>
</dbReference>
<dbReference type="OrthoDB" id="106212at2157"/>
<dbReference type="Pfam" id="PF01636">
    <property type="entry name" value="APH"/>
    <property type="match status" value="1"/>
</dbReference>
<evidence type="ECO:0000313" key="2">
    <source>
        <dbReference type="EMBL" id="AKB77835.1"/>
    </source>
</evidence>
<reference evidence="2 3" key="1">
    <citation type="submission" date="2014-07" db="EMBL/GenBank/DDBJ databases">
        <title>Methanogenic archaea and the global carbon cycle.</title>
        <authorList>
            <person name="Henriksen J.R."/>
            <person name="Luke J."/>
            <person name="Reinhart S."/>
            <person name="Benedict M.N."/>
            <person name="Youngblut N.D."/>
            <person name="Metcalf M.E."/>
            <person name="Whitaker R.J."/>
            <person name="Metcalf W.W."/>
        </authorList>
    </citation>
    <scope>NUCLEOTIDE SEQUENCE [LARGE SCALE GENOMIC DNA]</scope>
    <source>
        <strain evidence="2 3">HB-1</strain>
    </source>
</reference>
<dbReference type="EMBL" id="CP009516">
    <property type="protein sequence ID" value="AKB77835.1"/>
    <property type="molecule type" value="Genomic_DNA"/>
</dbReference>
<accession>A0A0E3WT35</accession>
<sequence length="316" mass="37803">MASFEYIRTIKPGNTFGDWLIEVLGDRLRNKDCEVRVFKLSHASHRVCRYEFKGEGFSVIAKFFGIPTGMIKKYDSYDLMKKEYKYLKKARRIIDVPEPIAINKGFHCVLVSEYVPGKPLFWYFDHRKEPKKKLEYLADMLRKLHENTQAHYDKENEFSKFHYVLKHLKINLHEKEKYEHLLGKWWYSSFLDREKGCMVHNDSTPVNYIFHKGRPFLLDFELASRHGHFACDLGILCAELKHYFARKGSDQRAEPYIHHFLRHYSKDEEEFRKITEIIPFYMAYGLLRIAILKCNSKYRNYLLKEAKSCLKAIEKM</sequence>
<dbReference type="HOGENOM" id="CLU_071272_0_0_2"/>
<gene>
    <name evidence="2" type="ORF">MSHOH_1352</name>
</gene>